<feature type="transmembrane region" description="Helical" evidence="1">
    <location>
        <begin position="113"/>
        <end position="132"/>
    </location>
</feature>
<keyword evidence="1" id="KW-0472">Membrane</keyword>
<protein>
    <submittedName>
        <fullName evidence="2">Uncharacterized protein</fullName>
    </submittedName>
</protein>
<proteinExistence type="predicted"/>
<dbReference type="Proteomes" id="UP000001396">
    <property type="component" value="Unassembled WGS sequence"/>
</dbReference>
<name>D3BKQ7_HETP5</name>
<sequence>MKISSKIAIGILSTALFAFGVTQIAVCWAYKNVKTEHSWAYYANGICCLFTGVVGMLSTIFRREKLTQLFFIMAVLTTLEAFIVFIIYSKFLPRYIKNSCGGTSIYSEYCSGIRQYLAVSTTLFWSFIIFLLPTTSVASWKYTVATMKGNDDGIELEKRLP</sequence>
<keyword evidence="1" id="KW-1133">Transmembrane helix</keyword>
<dbReference type="RefSeq" id="XP_020430611.1">
    <property type="nucleotide sequence ID" value="XM_020579936.1"/>
</dbReference>
<dbReference type="OMA" id="TWAFFAN"/>
<keyword evidence="1" id="KW-0812">Transmembrane</keyword>
<evidence type="ECO:0000313" key="2">
    <source>
        <dbReference type="EMBL" id="EFA78487.1"/>
    </source>
</evidence>
<keyword evidence="3" id="KW-1185">Reference proteome</keyword>
<feature type="transmembrane region" description="Helical" evidence="1">
    <location>
        <begin position="39"/>
        <end position="57"/>
    </location>
</feature>
<gene>
    <name evidence="2" type="ORF">PPL_09139</name>
</gene>
<dbReference type="AlphaFoldDB" id="D3BKQ7"/>
<dbReference type="InParanoid" id="D3BKQ7"/>
<reference evidence="2 3" key="1">
    <citation type="journal article" date="2011" name="Genome Res.">
        <title>Phylogeny-wide analysis of social amoeba genomes highlights ancient origins for complex intercellular communication.</title>
        <authorList>
            <person name="Heidel A.J."/>
            <person name="Lawal H.M."/>
            <person name="Felder M."/>
            <person name="Schilde C."/>
            <person name="Helps N.R."/>
            <person name="Tunggal B."/>
            <person name="Rivero F."/>
            <person name="John U."/>
            <person name="Schleicher M."/>
            <person name="Eichinger L."/>
            <person name="Platzer M."/>
            <person name="Noegel A.A."/>
            <person name="Schaap P."/>
            <person name="Gloeckner G."/>
        </authorList>
    </citation>
    <scope>NUCLEOTIDE SEQUENCE [LARGE SCALE GENOMIC DNA]</scope>
    <source>
        <strain evidence="3">ATCC 26659 / Pp 5 / PN500</strain>
    </source>
</reference>
<accession>D3BKQ7</accession>
<evidence type="ECO:0000256" key="1">
    <source>
        <dbReference type="SAM" id="Phobius"/>
    </source>
</evidence>
<dbReference type="EMBL" id="ADBJ01000038">
    <property type="protein sequence ID" value="EFA78487.1"/>
    <property type="molecule type" value="Genomic_DNA"/>
</dbReference>
<dbReference type="FunCoup" id="D3BKQ7">
    <property type="interactions" value="805"/>
</dbReference>
<feature type="transmembrane region" description="Helical" evidence="1">
    <location>
        <begin position="69"/>
        <end position="88"/>
    </location>
</feature>
<evidence type="ECO:0000313" key="3">
    <source>
        <dbReference type="Proteomes" id="UP000001396"/>
    </source>
</evidence>
<comment type="caution">
    <text evidence="2">The sequence shown here is derived from an EMBL/GenBank/DDBJ whole genome shotgun (WGS) entry which is preliminary data.</text>
</comment>
<organism evidence="2 3">
    <name type="scientific">Heterostelium pallidum (strain ATCC 26659 / Pp 5 / PN500)</name>
    <name type="common">Cellular slime mold</name>
    <name type="synonym">Polysphondylium pallidum</name>
    <dbReference type="NCBI Taxonomy" id="670386"/>
    <lineage>
        <taxon>Eukaryota</taxon>
        <taxon>Amoebozoa</taxon>
        <taxon>Evosea</taxon>
        <taxon>Eumycetozoa</taxon>
        <taxon>Dictyostelia</taxon>
        <taxon>Acytosteliales</taxon>
        <taxon>Acytosteliaceae</taxon>
        <taxon>Heterostelium</taxon>
    </lineage>
</organism>
<dbReference type="GeneID" id="31364614"/>